<protein>
    <recommendedName>
        <fullName evidence="11">ATP-dependent DNA helicase</fullName>
        <ecNumber evidence="11">5.6.2.4</ecNumber>
    </recommendedName>
</protein>
<dbReference type="Gene3D" id="1.10.486.10">
    <property type="entry name" value="PCRA, domain 4"/>
    <property type="match status" value="1"/>
</dbReference>
<dbReference type="GO" id="GO:0000725">
    <property type="term" value="P:recombinational repair"/>
    <property type="evidence" value="ECO:0007669"/>
    <property type="project" value="TreeGrafter"/>
</dbReference>
<keyword evidence="4 10" id="KW-0347">Helicase</keyword>
<dbReference type="AlphaFoldDB" id="A0A1I1XNE4"/>
<dbReference type="STRING" id="1123323.SAMN05216245_101320"/>
<dbReference type="PANTHER" id="PTHR11070:SF2">
    <property type="entry name" value="ATP-DEPENDENT DNA HELICASE SRS2"/>
    <property type="match status" value="1"/>
</dbReference>
<evidence type="ECO:0000259" key="12">
    <source>
        <dbReference type="PROSITE" id="PS51198"/>
    </source>
</evidence>
<sequence length="803" mass="90308">MDTLANLNPQQQAAVEHINGPMLILAGAGSGKTKVLTCRIAHLLELGVSPYRILAITFTNKAAKEMRDRVDAMVGPAAKDVWLYTFHAFCARFLRREIEVLGTHKSNFAIYDAADQKNLLKSILKDMNLDEKRFPPAALQNAISNAKNQMQNASAFAKLAGDFFEQKAAEVYELYEQRLLTNNAMDFDDLLMLTVKILAEFPEVREKYQQRFSYIMIDEYQDTNRTQYLLTRFLAGDEGNLCVVGDADQSIYGWRGADIRNILDFEKDYPKAKLLKLEQNYRSTTVILDAANAVIENNTGRKPKKLWTKNPTGAAITYYNAMDERDEARFVVEQAQMLIRSGRFSYGDMAVLYRTNTQSRVFEEMLIKSGISYSMVGGVKFYDRKEVRDVMAYLKLLYNPYDTLSLLRVINVPKRGIGQATINKLQDYANTQGISLFEVITNAAAVPGLSPRFIAKLEEMSSLIFDLIAEVDTVPVEQLIDDVIHKTGYLEELQAERTPQSDSRAENLQELISVAQDFLKDEGDEKTLARFLEHVALVSDIDDAQLDNDKFTLMTLHSAKGLEFPVVFLAGMEEGLFPHSRSLMDDEQMEEERRLCYVGITRAKEILYLTGAKTRTIYGQTNYSAPSRFLEEIPEKLVHEYHRPSLISTGYRDTEGYKSWGYGQGGCSNVDSGGYRQNRRSGYGQGTYYRGGYDDEGGTIIGGGRGKRTVPDSRVSASLSERFKEESKKTSGLFSKVHTNFVPEKPADDVTDFAIGDRVSHKKWGEGTVVSVKNSPDGQEVKVAFAGGGIRSLLTKYAMLKKL</sequence>
<dbReference type="FunFam" id="1.10.10.160:FF:000001">
    <property type="entry name" value="ATP-dependent DNA helicase"/>
    <property type="match status" value="1"/>
</dbReference>
<gene>
    <name evidence="14" type="ORF">SAMN05216245_101320</name>
</gene>
<dbReference type="EC" id="5.6.2.4" evidence="11"/>
<evidence type="ECO:0000256" key="4">
    <source>
        <dbReference type="ARBA" id="ARBA00022806"/>
    </source>
</evidence>
<dbReference type="CDD" id="cd17932">
    <property type="entry name" value="DEXQc_UvrD"/>
    <property type="match status" value="1"/>
</dbReference>
<dbReference type="InterPro" id="IPR027417">
    <property type="entry name" value="P-loop_NTPase"/>
</dbReference>
<dbReference type="PROSITE" id="PS51198">
    <property type="entry name" value="UVRD_HELICASE_ATP_BIND"/>
    <property type="match status" value="1"/>
</dbReference>
<comment type="catalytic activity">
    <reaction evidence="8">
        <text>Couples ATP hydrolysis with the unwinding of duplex DNA by translocating in the 3'-5' direction.</text>
        <dbReference type="EC" id="5.6.2.4"/>
    </reaction>
</comment>
<dbReference type="Proteomes" id="UP000198896">
    <property type="component" value="Unassembled WGS sequence"/>
</dbReference>
<dbReference type="SUPFAM" id="SSF52540">
    <property type="entry name" value="P-loop containing nucleoside triphosphate hydrolases"/>
    <property type="match status" value="1"/>
</dbReference>
<evidence type="ECO:0000256" key="8">
    <source>
        <dbReference type="ARBA" id="ARBA00034617"/>
    </source>
</evidence>
<proteinExistence type="inferred from homology"/>
<evidence type="ECO:0000256" key="3">
    <source>
        <dbReference type="ARBA" id="ARBA00022801"/>
    </source>
</evidence>
<feature type="binding site" evidence="10">
    <location>
        <begin position="26"/>
        <end position="33"/>
    </location>
    <ligand>
        <name>ATP</name>
        <dbReference type="ChEBI" id="CHEBI:30616"/>
    </ligand>
</feature>
<dbReference type="Pfam" id="PF21196">
    <property type="entry name" value="PcrA_UvrD_tudor"/>
    <property type="match status" value="1"/>
</dbReference>
<feature type="domain" description="UvrD-like helicase C-terminal" evidence="13">
    <location>
        <begin position="285"/>
        <end position="561"/>
    </location>
</feature>
<evidence type="ECO:0000256" key="7">
    <source>
        <dbReference type="ARBA" id="ARBA00023235"/>
    </source>
</evidence>
<keyword evidence="5 10" id="KW-0067">ATP-binding</keyword>
<dbReference type="RefSeq" id="WP_177205842.1">
    <property type="nucleotide sequence ID" value="NZ_FONL01000001.1"/>
</dbReference>
<dbReference type="InterPro" id="IPR005751">
    <property type="entry name" value="ATP-dep_DNA_helicase_PcrA"/>
</dbReference>
<accession>A0A1I1XNE4</accession>
<evidence type="ECO:0000313" key="15">
    <source>
        <dbReference type="Proteomes" id="UP000198896"/>
    </source>
</evidence>
<dbReference type="Pfam" id="PF00580">
    <property type="entry name" value="UvrD-helicase"/>
    <property type="match status" value="1"/>
</dbReference>
<evidence type="ECO:0000256" key="1">
    <source>
        <dbReference type="ARBA" id="ARBA00009922"/>
    </source>
</evidence>
<dbReference type="GO" id="GO:0009314">
    <property type="term" value="P:response to radiation"/>
    <property type="evidence" value="ECO:0007669"/>
    <property type="project" value="UniProtKB-ARBA"/>
</dbReference>
<dbReference type="GO" id="GO:0033202">
    <property type="term" value="C:DNA helicase complex"/>
    <property type="evidence" value="ECO:0007669"/>
    <property type="project" value="TreeGrafter"/>
</dbReference>
<dbReference type="InterPro" id="IPR013986">
    <property type="entry name" value="DExx_box_DNA_helicase_dom_sf"/>
</dbReference>
<dbReference type="NCBIfam" id="TIGR01073">
    <property type="entry name" value="pcrA"/>
    <property type="match status" value="1"/>
</dbReference>
<dbReference type="FunFam" id="1.10.486.10:FF:000003">
    <property type="entry name" value="ATP-dependent DNA helicase"/>
    <property type="match status" value="1"/>
</dbReference>
<dbReference type="GO" id="GO:0005524">
    <property type="term" value="F:ATP binding"/>
    <property type="evidence" value="ECO:0007669"/>
    <property type="project" value="UniProtKB-UniRule"/>
</dbReference>
<evidence type="ECO:0000256" key="2">
    <source>
        <dbReference type="ARBA" id="ARBA00022741"/>
    </source>
</evidence>
<dbReference type="GO" id="GO:0043138">
    <property type="term" value="F:3'-5' DNA helicase activity"/>
    <property type="evidence" value="ECO:0007669"/>
    <property type="project" value="UniProtKB-EC"/>
</dbReference>
<comment type="catalytic activity">
    <reaction evidence="9 11">
        <text>ATP + H2O = ADP + phosphate + H(+)</text>
        <dbReference type="Rhea" id="RHEA:13065"/>
        <dbReference type="ChEBI" id="CHEBI:15377"/>
        <dbReference type="ChEBI" id="CHEBI:15378"/>
        <dbReference type="ChEBI" id="CHEBI:30616"/>
        <dbReference type="ChEBI" id="CHEBI:43474"/>
        <dbReference type="ChEBI" id="CHEBI:456216"/>
        <dbReference type="EC" id="5.6.2.4"/>
    </reaction>
</comment>
<dbReference type="GO" id="GO:0003677">
    <property type="term" value="F:DNA binding"/>
    <property type="evidence" value="ECO:0007669"/>
    <property type="project" value="UniProtKB-KW"/>
</dbReference>
<keyword evidence="3 10" id="KW-0378">Hydrolase</keyword>
<keyword evidence="2 10" id="KW-0547">Nucleotide-binding</keyword>
<reference evidence="14 15" key="1">
    <citation type="submission" date="2016-10" db="EMBL/GenBank/DDBJ databases">
        <authorList>
            <person name="de Groot N.N."/>
        </authorList>
    </citation>
    <scope>NUCLEOTIDE SEQUENCE [LARGE SCALE GENOMIC DNA]</scope>
    <source>
        <strain evidence="14 15">DSM 9236</strain>
    </source>
</reference>
<dbReference type="PANTHER" id="PTHR11070">
    <property type="entry name" value="UVRD / RECB / PCRA DNA HELICASE FAMILY MEMBER"/>
    <property type="match status" value="1"/>
</dbReference>
<dbReference type="CDD" id="cd18807">
    <property type="entry name" value="SF1_C_UvrD"/>
    <property type="match status" value="1"/>
</dbReference>
<keyword evidence="6 11" id="KW-0238">DNA-binding</keyword>
<evidence type="ECO:0000256" key="6">
    <source>
        <dbReference type="ARBA" id="ARBA00023125"/>
    </source>
</evidence>
<comment type="similarity">
    <text evidence="1 11">Belongs to the helicase family. UvrD subfamily.</text>
</comment>
<dbReference type="GO" id="GO:0005829">
    <property type="term" value="C:cytosol"/>
    <property type="evidence" value="ECO:0007669"/>
    <property type="project" value="TreeGrafter"/>
</dbReference>
<dbReference type="InterPro" id="IPR014017">
    <property type="entry name" value="DNA_helicase_UvrD-like_C"/>
</dbReference>
<dbReference type="GO" id="GO:0006260">
    <property type="term" value="P:DNA replication"/>
    <property type="evidence" value="ECO:0007669"/>
    <property type="project" value="InterPro"/>
</dbReference>
<evidence type="ECO:0000256" key="5">
    <source>
        <dbReference type="ARBA" id="ARBA00022840"/>
    </source>
</evidence>
<dbReference type="GO" id="GO:0016887">
    <property type="term" value="F:ATP hydrolysis activity"/>
    <property type="evidence" value="ECO:0007669"/>
    <property type="project" value="RHEA"/>
</dbReference>
<dbReference type="Pfam" id="PF13361">
    <property type="entry name" value="UvrD_C"/>
    <property type="match status" value="1"/>
</dbReference>
<dbReference type="PROSITE" id="PS51217">
    <property type="entry name" value="UVRD_HELICASE_CTER"/>
    <property type="match status" value="1"/>
</dbReference>
<dbReference type="InterPro" id="IPR000212">
    <property type="entry name" value="DNA_helicase_UvrD/REP"/>
</dbReference>
<keyword evidence="7" id="KW-0413">Isomerase</keyword>
<evidence type="ECO:0000256" key="11">
    <source>
        <dbReference type="RuleBase" id="RU364053"/>
    </source>
</evidence>
<keyword evidence="15" id="KW-1185">Reference proteome</keyword>
<dbReference type="Gene3D" id="1.10.10.160">
    <property type="match status" value="1"/>
</dbReference>
<feature type="domain" description="UvrD-like helicase ATP-binding" evidence="12">
    <location>
        <begin position="5"/>
        <end position="284"/>
    </location>
</feature>
<evidence type="ECO:0000259" key="13">
    <source>
        <dbReference type="PROSITE" id="PS51217"/>
    </source>
</evidence>
<evidence type="ECO:0000256" key="10">
    <source>
        <dbReference type="PROSITE-ProRule" id="PRU00560"/>
    </source>
</evidence>
<evidence type="ECO:0000256" key="9">
    <source>
        <dbReference type="ARBA" id="ARBA00048988"/>
    </source>
</evidence>
<organism evidence="14 15">
    <name type="scientific">Succiniclasticum ruminis DSM 9236</name>
    <dbReference type="NCBI Taxonomy" id="1123323"/>
    <lineage>
        <taxon>Bacteria</taxon>
        <taxon>Bacillati</taxon>
        <taxon>Bacillota</taxon>
        <taxon>Negativicutes</taxon>
        <taxon>Acidaminococcales</taxon>
        <taxon>Acidaminococcaceae</taxon>
        <taxon>Succiniclasticum</taxon>
    </lineage>
</organism>
<evidence type="ECO:0000313" key="14">
    <source>
        <dbReference type="EMBL" id="SFE08128.1"/>
    </source>
</evidence>
<dbReference type="Gene3D" id="3.40.50.300">
    <property type="entry name" value="P-loop containing nucleotide triphosphate hydrolases"/>
    <property type="match status" value="2"/>
</dbReference>
<name>A0A1I1XNE4_9FIRM</name>
<dbReference type="InterPro" id="IPR014016">
    <property type="entry name" value="UvrD-like_ATP-bd"/>
</dbReference>
<dbReference type="EMBL" id="FONL01000001">
    <property type="protein sequence ID" value="SFE08128.1"/>
    <property type="molecule type" value="Genomic_DNA"/>
</dbReference>